<dbReference type="PANTHER" id="PTHR31399:SF0">
    <property type="entry name" value="DNA-DIRECTED PRIMASE_POLYMERASE PROTEIN"/>
    <property type="match status" value="1"/>
</dbReference>
<accession>A0A843UEZ2</accession>
<dbReference type="PANTHER" id="PTHR31399">
    <property type="entry name" value="DNA-DIRECTED PRIMASE / POLYMERASE PROTEIN"/>
    <property type="match status" value="1"/>
</dbReference>
<sequence length="239" mass="27783">SARQLKKVTGGSRRRGSLGRAESSRACEIATPGSPKVPRQQSAEQTASSKSVALKFNCVKHISPIVFYGSPHGAPVKNPSRLLRLLHEIHVDLKEQDNFSPREKVWATFPRQEEAIRFAKVDSQVHLFSYQDHLNGQRRFLVCTYEEFWRRYEKMDPRVRHHYEVIQEGLPCHLYYDLEFNKRDNPGRNADEMVDILVSVTFRVLFDKYSIHGNHDWIIELDSSTEGMLYIHYAHLFLS</sequence>
<dbReference type="GO" id="GO:0042276">
    <property type="term" value="P:error-prone translesion synthesis"/>
    <property type="evidence" value="ECO:0007669"/>
    <property type="project" value="InterPro"/>
</dbReference>
<feature type="non-terminal residue" evidence="6">
    <location>
        <position position="239"/>
    </location>
</feature>
<protein>
    <recommendedName>
        <fullName evidence="1">DNA-directed primase/polymerase protein</fullName>
        <ecNumber evidence="3">2.7.7.102</ecNumber>
    </recommendedName>
</protein>
<dbReference type="GO" id="GO:0003682">
    <property type="term" value="F:chromatin binding"/>
    <property type="evidence" value="ECO:0007669"/>
    <property type="project" value="TreeGrafter"/>
</dbReference>
<gene>
    <name evidence="6" type="ORF">Taro_012973</name>
</gene>
<dbReference type="GO" id="GO:0005634">
    <property type="term" value="C:nucleus"/>
    <property type="evidence" value="ECO:0007669"/>
    <property type="project" value="TreeGrafter"/>
</dbReference>
<feature type="region of interest" description="Disordered" evidence="5">
    <location>
        <begin position="1"/>
        <end position="46"/>
    </location>
</feature>
<feature type="compositionally biased region" description="Basic residues" evidence="5">
    <location>
        <begin position="1"/>
        <end position="17"/>
    </location>
</feature>
<dbReference type="EMBL" id="NMUH01000512">
    <property type="protein sequence ID" value="MQL80514.1"/>
    <property type="molecule type" value="Genomic_DNA"/>
</dbReference>
<dbReference type="AlphaFoldDB" id="A0A843UEZ2"/>
<comment type="caution">
    <text evidence="6">The sequence shown here is derived from an EMBL/GenBank/DDBJ whole genome shotgun (WGS) entry which is preliminary data.</text>
</comment>
<name>A0A843UEZ2_COLES</name>
<evidence type="ECO:0000313" key="6">
    <source>
        <dbReference type="EMBL" id="MQL80514.1"/>
    </source>
</evidence>
<dbReference type="InterPro" id="IPR044917">
    <property type="entry name" value="PRIMPOL"/>
</dbReference>
<dbReference type="GO" id="GO:0031297">
    <property type="term" value="P:replication fork processing"/>
    <property type="evidence" value="ECO:0007669"/>
    <property type="project" value="TreeGrafter"/>
</dbReference>
<comment type="catalytic activity">
    <reaction evidence="4">
        <text>DNA(n) + a 2'-deoxyribonucleoside 5'-triphosphate = DNA(n+1) + diphosphate</text>
        <dbReference type="Rhea" id="RHEA:22508"/>
        <dbReference type="Rhea" id="RHEA-COMP:17339"/>
        <dbReference type="Rhea" id="RHEA-COMP:17340"/>
        <dbReference type="ChEBI" id="CHEBI:33019"/>
        <dbReference type="ChEBI" id="CHEBI:61560"/>
        <dbReference type="ChEBI" id="CHEBI:173112"/>
        <dbReference type="EC" id="2.7.7.7"/>
    </reaction>
    <physiologicalReaction direction="left-to-right" evidence="4">
        <dbReference type="Rhea" id="RHEA:22509"/>
    </physiologicalReaction>
</comment>
<evidence type="ECO:0000256" key="2">
    <source>
        <dbReference type="ARBA" id="ARBA00044677"/>
    </source>
</evidence>
<dbReference type="Proteomes" id="UP000652761">
    <property type="component" value="Unassembled WGS sequence"/>
</dbReference>
<dbReference type="OrthoDB" id="5988181at2759"/>
<evidence type="ECO:0000256" key="5">
    <source>
        <dbReference type="SAM" id="MobiDB-lite"/>
    </source>
</evidence>
<dbReference type="EC" id="2.7.7.102" evidence="3"/>
<comment type="catalytic activity">
    <reaction evidence="2">
        <text>ssDNA + n NTP = ssDNA/pppN(pN)n-1 hybrid + (n-1) diphosphate.</text>
        <dbReference type="EC" id="2.7.7.102"/>
    </reaction>
</comment>
<proteinExistence type="predicted"/>
<organism evidence="6 7">
    <name type="scientific">Colocasia esculenta</name>
    <name type="common">Wild taro</name>
    <name type="synonym">Arum esculentum</name>
    <dbReference type="NCBI Taxonomy" id="4460"/>
    <lineage>
        <taxon>Eukaryota</taxon>
        <taxon>Viridiplantae</taxon>
        <taxon>Streptophyta</taxon>
        <taxon>Embryophyta</taxon>
        <taxon>Tracheophyta</taxon>
        <taxon>Spermatophyta</taxon>
        <taxon>Magnoliopsida</taxon>
        <taxon>Liliopsida</taxon>
        <taxon>Araceae</taxon>
        <taxon>Aroideae</taxon>
        <taxon>Colocasieae</taxon>
        <taxon>Colocasia</taxon>
    </lineage>
</organism>
<dbReference type="GO" id="GO:0003887">
    <property type="term" value="F:DNA-directed DNA polymerase activity"/>
    <property type="evidence" value="ECO:0007669"/>
    <property type="project" value="UniProtKB-EC"/>
</dbReference>
<dbReference type="GO" id="GO:0005759">
    <property type="term" value="C:mitochondrial matrix"/>
    <property type="evidence" value="ECO:0007669"/>
    <property type="project" value="TreeGrafter"/>
</dbReference>
<dbReference type="GO" id="GO:0006264">
    <property type="term" value="P:mitochondrial DNA replication"/>
    <property type="evidence" value="ECO:0007669"/>
    <property type="project" value="TreeGrafter"/>
</dbReference>
<keyword evidence="7" id="KW-1185">Reference proteome</keyword>
<dbReference type="GO" id="GO:0009411">
    <property type="term" value="P:response to UV"/>
    <property type="evidence" value="ECO:0007669"/>
    <property type="project" value="TreeGrafter"/>
</dbReference>
<reference evidence="6" key="1">
    <citation type="submission" date="2017-07" db="EMBL/GenBank/DDBJ databases">
        <title>Taro Niue Genome Assembly and Annotation.</title>
        <authorList>
            <person name="Atibalentja N."/>
            <person name="Keating K."/>
            <person name="Fields C.J."/>
        </authorList>
    </citation>
    <scope>NUCLEOTIDE SEQUENCE</scope>
    <source>
        <strain evidence="6">Niue_2</strain>
        <tissue evidence="6">Leaf</tissue>
    </source>
</reference>
<evidence type="ECO:0000256" key="1">
    <source>
        <dbReference type="ARBA" id="ARBA00026139"/>
    </source>
</evidence>
<evidence type="ECO:0000256" key="3">
    <source>
        <dbReference type="ARBA" id="ARBA00044768"/>
    </source>
</evidence>
<evidence type="ECO:0000313" key="7">
    <source>
        <dbReference type="Proteomes" id="UP000652761"/>
    </source>
</evidence>
<evidence type="ECO:0000256" key="4">
    <source>
        <dbReference type="ARBA" id="ARBA00047303"/>
    </source>
</evidence>